<name>A8J6Q5_CHLRE</name>
<organism evidence="6 7">
    <name type="scientific">Chlamydomonas reinhardtii</name>
    <name type="common">Chlamydomonas smithii</name>
    <dbReference type="NCBI Taxonomy" id="3055"/>
    <lineage>
        <taxon>Eukaryota</taxon>
        <taxon>Viridiplantae</taxon>
        <taxon>Chlorophyta</taxon>
        <taxon>core chlorophytes</taxon>
        <taxon>Chlorophyceae</taxon>
        <taxon>CS clade</taxon>
        <taxon>Chlamydomonadales</taxon>
        <taxon>Chlamydomonadaceae</taxon>
        <taxon>Chlamydomonas</taxon>
    </lineage>
</organism>
<evidence type="ECO:0000313" key="7">
    <source>
        <dbReference type="Proteomes" id="UP000006906"/>
    </source>
</evidence>
<evidence type="ECO:0000256" key="5">
    <source>
        <dbReference type="SAM" id="MobiDB-lite"/>
    </source>
</evidence>
<dbReference type="eggNOG" id="KOG4771">
    <property type="taxonomic scope" value="Eukaryota"/>
</dbReference>
<protein>
    <recommendedName>
        <fullName evidence="3">Nucleolar protein 16</fullName>
    </recommendedName>
</protein>
<dbReference type="PaxDb" id="3055-EDP00514"/>
<feature type="region of interest" description="Disordered" evidence="5">
    <location>
        <begin position="1"/>
        <end position="41"/>
    </location>
</feature>
<comment type="subcellular location">
    <subcellularLocation>
        <location evidence="1">Nucleus</location>
        <location evidence="1">Nucleolus</location>
    </subcellularLocation>
</comment>
<evidence type="ECO:0000256" key="3">
    <source>
        <dbReference type="ARBA" id="ARBA00015522"/>
    </source>
</evidence>
<dbReference type="Gramene" id="PNW70602">
    <property type="protein sequence ID" value="PNW70602"/>
    <property type="gene ID" value="CHLRE_17g726650v5"/>
</dbReference>
<evidence type="ECO:0000256" key="1">
    <source>
        <dbReference type="ARBA" id="ARBA00004604"/>
    </source>
</evidence>
<dbReference type="Pfam" id="PF09420">
    <property type="entry name" value="Nop16"/>
    <property type="match status" value="1"/>
</dbReference>
<dbReference type="EMBL" id="CM008978">
    <property type="protein sequence ID" value="PNW70602.1"/>
    <property type="molecule type" value="Genomic_DNA"/>
</dbReference>
<dbReference type="STRING" id="3055.A8J6Q5"/>
<reference evidence="6 7" key="1">
    <citation type="journal article" date="2007" name="Science">
        <title>The Chlamydomonas genome reveals the evolution of key animal and plant functions.</title>
        <authorList>
            <person name="Merchant S.S."/>
            <person name="Prochnik S.E."/>
            <person name="Vallon O."/>
            <person name="Harris E.H."/>
            <person name="Karpowicz S.J."/>
            <person name="Witman G.B."/>
            <person name="Terry A."/>
            <person name="Salamov A."/>
            <person name="Fritz-Laylin L.K."/>
            <person name="Marechal-Drouard L."/>
            <person name="Marshall W.F."/>
            <person name="Qu L.H."/>
            <person name="Nelson D.R."/>
            <person name="Sanderfoot A.A."/>
            <person name="Spalding M.H."/>
            <person name="Kapitonov V.V."/>
            <person name="Ren Q."/>
            <person name="Ferris P."/>
            <person name="Lindquist E."/>
            <person name="Shapiro H."/>
            <person name="Lucas S.M."/>
            <person name="Grimwood J."/>
            <person name="Schmutz J."/>
            <person name="Cardol P."/>
            <person name="Cerutti H."/>
            <person name="Chanfreau G."/>
            <person name="Chen C.L."/>
            <person name="Cognat V."/>
            <person name="Croft M.T."/>
            <person name="Dent R."/>
            <person name="Dutcher S."/>
            <person name="Fernandez E."/>
            <person name="Fukuzawa H."/>
            <person name="Gonzalez-Ballester D."/>
            <person name="Gonzalez-Halphen D."/>
            <person name="Hallmann A."/>
            <person name="Hanikenne M."/>
            <person name="Hippler M."/>
            <person name="Inwood W."/>
            <person name="Jabbari K."/>
            <person name="Kalanon M."/>
            <person name="Kuras R."/>
            <person name="Lefebvre P.A."/>
            <person name="Lemaire S.D."/>
            <person name="Lobanov A.V."/>
            <person name="Lohr M."/>
            <person name="Manuell A."/>
            <person name="Meier I."/>
            <person name="Mets L."/>
            <person name="Mittag M."/>
            <person name="Mittelmeier T."/>
            <person name="Moroney J.V."/>
            <person name="Moseley J."/>
            <person name="Napoli C."/>
            <person name="Nedelcu A.M."/>
            <person name="Niyogi K."/>
            <person name="Novoselov S.V."/>
            <person name="Paulsen I.T."/>
            <person name="Pazour G."/>
            <person name="Purton S."/>
            <person name="Ral J.P."/>
            <person name="Riano-Pachon D.M."/>
            <person name="Riekhof W."/>
            <person name="Rymarquis L."/>
            <person name="Schroda M."/>
            <person name="Stern D."/>
            <person name="Umen J."/>
            <person name="Willows R."/>
            <person name="Wilson N."/>
            <person name="Zimmer S.L."/>
            <person name="Allmer J."/>
            <person name="Balk J."/>
            <person name="Bisova K."/>
            <person name="Chen C.J."/>
            <person name="Elias M."/>
            <person name="Gendler K."/>
            <person name="Hauser C."/>
            <person name="Lamb M.R."/>
            <person name="Ledford H."/>
            <person name="Long J.C."/>
            <person name="Minagawa J."/>
            <person name="Page M.D."/>
            <person name="Pan J."/>
            <person name="Pootakham W."/>
            <person name="Roje S."/>
            <person name="Rose A."/>
            <person name="Stahlberg E."/>
            <person name="Terauchi A.M."/>
            <person name="Yang P."/>
            <person name="Ball S."/>
            <person name="Bowler C."/>
            <person name="Dieckmann C.L."/>
            <person name="Gladyshev V.N."/>
            <person name="Green P."/>
            <person name="Jorgensen R."/>
            <person name="Mayfield S."/>
            <person name="Mueller-Roeber B."/>
            <person name="Rajamani S."/>
            <person name="Sayre R.T."/>
            <person name="Brokstein P."/>
            <person name="Dubchak I."/>
            <person name="Goodstein D."/>
            <person name="Hornick L."/>
            <person name="Huang Y.W."/>
            <person name="Jhaveri J."/>
            <person name="Luo Y."/>
            <person name="Martinez D."/>
            <person name="Ngau W.C."/>
            <person name="Otillar B."/>
            <person name="Poliakov A."/>
            <person name="Porter A."/>
            <person name="Szajkowski L."/>
            <person name="Werner G."/>
            <person name="Zhou K."/>
            <person name="Grigoriev I.V."/>
            <person name="Rokhsar D.S."/>
            <person name="Grossman A.R."/>
        </authorList>
    </citation>
    <scope>NUCLEOTIDE SEQUENCE [LARGE SCALE GENOMIC DNA]</scope>
    <source>
        <strain evidence="7">CC-503</strain>
    </source>
</reference>
<proteinExistence type="inferred from homology"/>
<evidence type="ECO:0000313" key="6">
    <source>
        <dbReference type="EMBL" id="PNW70602.1"/>
    </source>
</evidence>
<sequence>MAGSRRRLKRNAPKVKVALVKKKRDEKTTLPKEISFGSGMPELQKRLKQSVDWDEKDTLDENYARNSLVADPNLLLGRKAKQTPLVDPEQRRAAGEETYSDDDEQRAALKQPRKSGKAPPPRITSTQREVIKALMDKHGDDTKAMMLDTKLNKMQHSQGELKRLIEAFHFWGPNSKHDFWSEKKPPKKLLNCRILA</sequence>
<dbReference type="GO" id="GO:0005730">
    <property type="term" value="C:nucleolus"/>
    <property type="evidence" value="ECO:0000318"/>
    <property type="project" value="GO_Central"/>
</dbReference>
<evidence type="ECO:0000256" key="4">
    <source>
        <dbReference type="ARBA" id="ARBA00023242"/>
    </source>
</evidence>
<dbReference type="KEGG" id="cre:CHLRE_17g726650v5"/>
<dbReference type="AlphaFoldDB" id="A8J6Q5"/>
<dbReference type="InterPro" id="IPR019002">
    <property type="entry name" value="Ribosome_biogenesis_Nop16"/>
</dbReference>
<dbReference type="GO" id="GO:0042273">
    <property type="term" value="P:ribosomal large subunit biogenesis"/>
    <property type="evidence" value="ECO:0000318"/>
    <property type="project" value="GO_Central"/>
</dbReference>
<dbReference type="RefSeq" id="XP_001697259.1">
    <property type="nucleotide sequence ID" value="XM_001697207.2"/>
</dbReference>
<keyword evidence="4" id="KW-0539">Nucleus</keyword>
<comment type="similarity">
    <text evidence="2">Belongs to the NOP16 family.</text>
</comment>
<dbReference type="PANTHER" id="PTHR13243">
    <property type="entry name" value="HSPC111 PROTEIN-RELATED"/>
    <property type="match status" value="1"/>
</dbReference>
<dbReference type="Proteomes" id="UP000006906">
    <property type="component" value="Chromosome 17"/>
</dbReference>
<feature type="region of interest" description="Disordered" evidence="5">
    <location>
        <begin position="79"/>
        <end position="126"/>
    </location>
</feature>
<dbReference type="FunCoup" id="A8J6Q5">
    <property type="interactions" value="297"/>
</dbReference>
<feature type="compositionally biased region" description="Basic residues" evidence="5">
    <location>
        <begin position="1"/>
        <end position="22"/>
    </location>
</feature>
<dbReference type="InParanoid" id="A8J6Q5"/>
<keyword evidence="7" id="KW-1185">Reference proteome</keyword>
<accession>A8J6Q5</accession>
<evidence type="ECO:0000256" key="2">
    <source>
        <dbReference type="ARBA" id="ARBA00008479"/>
    </source>
</evidence>
<dbReference type="OMA" id="IKLNAMQ"/>
<gene>
    <name evidence="6" type="ORF">CHLRE_17g726650v5</name>
</gene>
<dbReference type="OrthoDB" id="285729at2759"/>
<dbReference type="PANTHER" id="PTHR13243:SF1">
    <property type="entry name" value="NUCLEOLAR PROTEIN 16"/>
    <property type="match status" value="1"/>
</dbReference>
<dbReference type="HOGENOM" id="CLU_116460_0_0_1"/>
<dbReference type="GeneID" id="5722794"/>